<comment type="caution">
    <text evidence="14">The sequence shown here is derived from an EMBL/GenBank/DDBJ whole genome shotgun (WGS) entry which is preliminary data.</text>
</comment>
<dbReference type="GO" id="GO:0000155">
    <property type="term" value="F:phosphorelay sensor kinase activity"/>
    <property type="evidence" value="ECO:0007669"/>
    <property type="project" value="InterPro"/>
</dbReference>
<keyword evidence="15" id="KW-1185">Reference proteome</keyword>
<gene>
    <name evidence="14" type="ORF">FE263_18215</name>
</gene>
<name>A0A5R9J0B3_9PROT</name>
<dbReference type="PROSITE" id="PS50109">
    <property type="entry name" value="HIS_KIN"/>
    <property type="match status" value="1"/>
</dbReference>
<evidence type="ECO:0000256" key="6">
    <source>
        <dbReference type="ARBA" id="ARBA00022692"/>
    </source>
</evidence>
<dbReference type="SMART" id="SM00388">
    <property type="entry name" value="HisKA"/>
    <property type="match status" value="1"/>
</dbReference>
<evidence type="ECO:0000313" key="15">
    <source>
        <dbReference type="Proteomes" id="UP000305654"/>
    </source>
</evidence>
<evidence type="ECO:0000256" key="10">
    <source>
        <dbReference type="ARBA" id="ARBA00023136"/>
    </source>
</evidence>
<feature type="transmembrane region" description="Helical" evidence="11">
    <location>
        <begin position="169"/>
        <end position="193"/>
    </location>
</feature>
<dbReference type="InterPro" id="IPR003661">
    <property type="entry name" value="HisK_dim/P_dom"/>
</dbReference>
<dbReference type="InterPro" id="IPR005467">
    <property type="entry name" value="His_kinase_dom"/>
</dbReference>
<dbReference type="InterPro" id="IPR036890">
    <property type="entry name" value="HATPase_C_sf"/>
</dbReference>
<dbReference type="Gene3D" id="1.10.287.130">
    <property type="match status" value="1"/>
</dbReference>
<dbReference type="SUPFAM" id="SSF55874">
    <property type="entry name" value="ATPase domain of HSP90 chaperone/DNA topoisomerase II/histidine kinase"/>
    <property type="match status" value="1"/>
</dbReference>
<feature type="domain" description="Histidine kinase" evidence="12">
    <location>
        <begin position="251"/>
        <end position="461"/>
    </location>
</feature>
<dbReference type="SMART" id="SM00304">
    <property type="entry name" value="HAMP"/>
    <property type="match status" value="1"/>
</dbReference>
<keyword evidence="7 14" id="KW-0418">Kinase</keyword>
<dbReference type="PANTHER" id="PTHR45436:SF8">
    <property type="entry name" value="HISTIDINE KINASE"/>
    <property type="match status" value="1"/>
</dbReference>
<dbReference type="SMART" id="SM00387">
    <property type="entry name" value="HATPase_c"/>
    <property type="match status" value="1"/>
</dbReference>
<keyword evidence="4" id="KW-0597">Phosphoprotein</keyword>
<dbReference type="InterPro" id="IPR003594">
    <property type="entry name" value="HATPase_dom"/>
</dbReference>
<reference evidence="14 15" key="1">
    <citation type="submission" date="2019-05" db="EMBL/GenBank/DDBJ databases">
        <authorList>
            <person name="Pankratov T."/>
            <person name="Grouzdev D."/>
        </authorList>
    </citation>
    <scope>NUCLEOTIDE SEQUENCE [LARGE SCALE GENOMIC DNA]</scope>
    <source>
        <strain evidence="14 15">KEBCLARHB70R</strain>
    </source>
</reference>
<evidence type="ECO:0000256" key="1">
    <source>
        <dbReference type="ARBA" id="ARBA00000085"/>
    </source>
</evidence>
<dbReference type="EMBL" id="VCDI01000008">
    <property type="protein sequence ID" value="TLU71110.1"/>
    <property type="molecule type" value="Genomic_DNA"/>
</dbReference>
<dbReference type="SUPFAM" id="SSF47384">
    <property type="entry name" value="Homodimeric domain of signal transducing histidine kinase"/>
    <property type="match status" value="1"/>
</dbReference>
<dbReference type="PRINTS" id="PR00344">
    <property type="entry name" value="BCTRLSENSOR"/>
</dbReference>
<dbReference type="PANTHER" id="PTHR45436">
    <property type="entry name" value="SENSOR HISTIDINE KINASE YKOH"/>
    <property type="match status" value="1"/>
</dbReference>
<dbReference type="InterPro" id="IPR004358">
    <property type="entry name" value="Sig_transdc_His_kin-like_C"/>
</dbReference>
<evidence type="ECO:0000256" key="7">
    <source>
        <dbReference type="ARBA" id="ARBA00022777"/>
    </source>
</evidence>
<evidence type="ECO:0000256" key="3">
    <source>
        <dbReference type="ARBA" id="ARBA00012438"/>
    </source>
</evidence>
<keyword evidence="6 11" id="KW-0812">Transmembrane</keyword>
<evidence type="ECO:0000259" key="13">
    <source>
        <dbReference type="PROSITE" id="PS50885"/>
    </source>
</evidence>
<keyword evidence="10 11" id="KW-0472">Membrane</keyword>
<dbReference type="InterPro" id="IPR050428">
    <property type="entry name" value="TCS_sensor_his_kinase"/>
</dbReference>
<feature type="transmembrane region" description="Helical" evidence="11">
    <location>
        <begin position="27"/>
        <end position="47"/>
    </location>
</feature>
<keyword evidence="9" id="KW-0902">Two-component regulatory system</keyword>
<comment type="subcellular location">
    <subcellularLocation>
        <location evidence="2">Membrane</location>
    </subcellularLocation>
</comment>
<evidence type="ECO:0000256" key="8">
    <source>
        <dbReference type="ARBA" id="ARBA00022989"/>
    </source>
</evidence>
<evidence type="ECO:0000256" key="2">
    <source>
        <dbReference type="ARBA" id="ARBA00004370"/>
    </source>
</evidence>
<keyword evidence="8 11" id="KW-1133">Transmembrane helix</keyword>
<evidence type="ECO:0000313" key="14">
    <source>
        <dbReference type="EMBL" id="TLU71110.1"/>
    </source>
</evidence>
<dbReference type="SUPFAM" id="SSF158472">
    <property type="entry name" value="HAMP domain-like"/>
    <property type="match status" value="1"/>
</dbReference>
<evidence type="ECO:0000256" key="9">
    <source>
        <dbReference type="ARBA" id="ARBA00023012"/>
    </source>
</evidence>
<dbReference type="CDD" id="cd00082">
    <property type="entry name" value="HisKA"/>
    <property type="match status" value="1"/>
</dbReference>
<dbReference type="Proteomes" id="UP000305654">
    <property type="component" value="Unassembled WGS sequence"/>
</dbReference>
<proteinExistence type="predicted"/>
<dbReference type="RefSeq" id="WP_138327467.1">
    <property type="nucleotide sequence ID" value="NZ_VCDI01000008.1"/>
</dbReference>
<protein>
    <recommendedName>
        <fullName evidence="3">histidine kinase</fullName>
        <ecNumber evidence="3">2.7.13.3</ecNumber>
    </recommendedName>
</protein>
<dbReference type="EC" id="2.7.13.3" evidence="3"/>
<sequence length="461" mass="49655">MSDTTAEAVAGRGRARRLIGSSLFRLMLLYAGLFSLSVMVLFVVIGITTDGFMTRQIDATVANEVAEVRADAGGDDPVRLRDVVHGLVQTSPGFYYLLQDRTGHVLAGNMSAIHPTPGQRSLERSHRQYASARDAPLLGDGVILPDGSYLFVGSSAGARREMRLSLLRAFAWSLGIIVMLGLGGGLLMSMLVLRRIEAISRAIRTIMGGNLSQRIPVGGSDDEFDHLSDGLNRMLDRIETLVGSMRQISNDIAHDLRTPLTRLRQRLELAHRDATGALAEQLDAALTYLDGILATFTSLLRISQIEARIREEDFTDVALTPLVQTLIEAYGPTAEAQQQTLTADLRDDLMVRGDSHLLTQLLANLVENALRHTPVGSHVSIGGTRCTGGIVVTVADDGPGIPADQHDFVLGRFARLDASRSTPGSGLGLSLVKAVAGLHGASLELMDNQPGLLCQLLFRKP</sequence>
<keyword evidence="5" id="KW-0808">Transferase</keyword>
<accession>A0A5R9J0B3</accession>
<comment type="catalytic activity">
    <reaction evidence="1">
        <text>ATP + protein L-histidine = ADP + protein N-phospho-L-histidine.</text>
        <dbReference type="EC" id="2.7.13.3"/>
    </reaction>
</comment>
<dbReference type="Gene3D" id="3.30.565.10">
    <property type="entry name" value="Histidine kinase-like ATPase, C-terminal domain"/>
    <property type="match status" value="1"/>
</dbReference>
<dbReference type="OrthoDB" id="9815202at2"/>
<dbReference type="CDD" id="cd06225">
    <property type="entry name" value="HAMP"/>
    <property type="match status" value="1"/>
</dbReference>
<dbReference type="AlphaFoldDB" id="A0A5R9J0B3"/>
<feature type="domain" description="HAMP" evidence="13">
    <location>
        <begin position="190"/>
        <end position="243"/>
    </location>
</feature>
<evidence type="ECO:0000256" key="4">
    <source>
        <dbReference type="ARBA" id="ARBA00022553"/>
    </source>
</evidence>
<dbReference type="CDD" id="cd00075">
    <property type="entry name" value="HATPase"/>
    <property type="match status" value="1"/>
</dbReference>
<dbReference type="GO" id="GO:0005886">
    <property type="term" value="C:plasma membrane"/>
    <property type="evidence" value="ECO:0007669"/>
    <property type="project" value="TreeGrafter"/>
</dbReference>
<dbReference type="Pfam" id="PF00672">
    <property type="entry name" value="HAMP"/>
    <property type="match status" value="1"/>
</dbReference>
<dbReference type="PROSITE" id="PS50885">
    <property type="entry name" value="HAMP"/>
    <property type="match status" value="1"/>
</dbReference>
<dbReference type="InterPro" id="IPR036097">
    <property type="entry name" value="HisK_dim/P_sf"/>
</dbReference>
<dbReference type="InterPro" id="IPR003660">
    <property type="entry name" value="HAMP_dom"/>
</dbReference>
<dbReference type="Gene3D" id="6.10.340.10">
    <property type="match status" value="1"/>
</dbReference>
<evidence type="ECO:0000256" key="11">
    <source>
        <dbReference type="SAM" id="Phobius"/>
    </source>
</evidence>
<dbReference type="Pfam" id="PF02518">
    <property type="entry name" value="HATPase_c"/>
    <property type="match status" value="1"/>
</dbReference>
<evidence type="ECO:0000256" key="5">
    <source>
        <dbReference type="ARBA" id="ARBA00022679"/>
    </source>
</evidence>
<evidence type="ECO:0000259" key="12">
    <source>
        <dbReference type="PROSITE" id="PS50109"/>
    </source>
</evidence>
<organism evidence="14 15">
    <name type="scientific">Lichenicoccus roseus</name>
    <dbReference type="NCBI Taxonomy" id="2683649"/>
    <lineage>
        <taxon>Bacteria</taxon>
        <taxon>Pseudomonadati</taxon>
        <taxon>Pseudomonadota</taxon>
        <taxon>Alphaproteobacteria</taxon>
        <taxon>Acetobacterales</taxon>
        <taxon>Acetobacteraceae</taxon>
        <taxon>Lichenicoccus</taxon>
    </lineage>
</organism>